<keyword evidence="3" id="KW-1185">Reference proteome</keyword>
<evidence type="ECO:0000313" key="3">
    <source>
        <dbReference type="Proteomes" id="UP000295680"/>
    </source>
</evidence>
<dbReference type="RefSeq" id="WP_207926418.1">
    <property type="nucleotide sequence ID" value="NZ_SLWS01000009.1"/>
</dbReference>
<accession>A0A4R2JBC7</accession>
<name>A0A4R2JBC7_9PSEU</name>
<gene>
    <name evidence="2" type="ORF">EV192_10916</name>
</gene>
<organism evidence="2 3">
    <name type="scientific">Actinocrispum wychmicini</name>
    <dbReference type="NCBI Taxonomy" id="1213861"/>
    <lineage>
        <taxon>Bacteria</taxon>
        <taxon>Bacillati</taxon>
        <taxon>Actinomycetota</taxon>
        <taxon>Actinomycetes</taxon>
        <taxon>Pseudonocardiales</taxon>
        <taxon>Pseudonocardiaceae</taxon>
        <taxon>Actinocrispum</taxon>
    </lineage>
</organism>
<dbReference type="Proteomes" id="UP000295680">
    <property type="component" value="Unassembled WGS sequence"/>
</dbReference>
<dbReference type="CDD" id="cd02440">
    <property type="entry name" value="AdoMet_MTases"/>
    <property type="match status" value="1"/>
</dbReference>
<dbReference type="InterPro" id="IPR001711">
    <property type="entry name" value="PLipase_C_Pinositol-sp_Y"/>
</dbReference>
<sequence>MIKAVLATLKYQGLGGLMTAVHERVFPAQMAYYDTARQLFLDKIGLEIGGPTRWFKRGNLIPVYPDAARIDNCNFSAQTIWEGSIVEGATFHYDGQHEPGVQYVAEATDLNMIADGTYDFVLSSHAIEHTANPVQALSEWKRVLKDQGMLVLVAPHLEGTFDRNRPVTTLAHMITDFEQKMPETDTTHLPETLALHDMSRDPGFGSRAAFEERCANNLALRGLHHHVFDTALLVELVDHMGLQITAVGAFRPFNIVVVARKPADGEAVSNRHFRGPDSTWSSPFSADRRGMAAE</sequence>
<dbReference type="Gene3D" id="3.40.50.150">
    <property type="entry name" value="Vaccinia Virus protein VP39"/>
    <property type="match status" value="1"/>
</dbReference>
<dbReference type="EMBL" id="SLWS01000009">
    <property type="protein sequence ID" value="TCO54036.1"/>
    <property type="molecule type" value="Genomic_DNA"/>
</dbReference>
<dbReference type="GO" id="GO:0035556">
    <property type="term" value="P:intracellular signal transduction"/>
    <property type="evidence" value="ECO:0007669"/>
    <property type="project" value="InterPro"/>
</dbReference>
<feature type="domain" description="PI-PLC Y-box" evidence="1">
    <location>
        <begin position="55"/>
        <end position="81"/>
    </location>
</feature>
<keyword evidence="2" id="KW-0489">Methyltransferase</keyword>
<dbReference type="GO" id="GO:0004435">
    <property type="term" value="F:phosphatidylinositol-4,5-bisphosphate phospholipase C activity"/>
    <property type="evidence" value="ECO:0007669"/>
    <property type="project" value="InterPro"/>
</dbReference>
<protein>
    <submittedName>
        <fullName evidence="2">Methyltransferase family protein</fullName>
    </submittedName>
</protein>
<dbReference type="SUPFAM" id="SSF53335">
    <property type="entry name" value="S-adenosyl-L-methionine-dependent methyltransferases"/>
    <property type="match status" value="1"/>
</dbReference>
<comment type="caution">
    <text evidence="2">The sequence shown here is derived from an EMBL/GenBank/DDBJ whole genome shotgun (WGS) entry which is preliminary data.</text>
</comment>
<dbReference type="GO" id="GO:0008757">
    <property type="term" value="F:S-adenosylmethionine-dependent methyltransferase activity"/>
    <property type="evidence" value="ECO:0007669"/>
    <property type="project" value="InterPro"/>
</dbReference>
<dbReference type="AlphaFoldDB" id="A0A4R2JBC7"/>
<evidence type="ECO:0000259" key="1">
    <source>
        <dbReference type="PROSITE" id="PS50008"/>
    </source>
</evidence>
<dbReference type="PROSITE" id="PS50008">
    <property type="entry name" value="PIPLC_Y_DOMAIN"/>
    <property type="match status" value="1"/>
</dbReference>
<reference evidence="2 3" key="1">
    <citation type="submission" date="2019-03" db="EMBL/GenBank/DDBJ databases">
        <title>Genomic Encyclopedia of Type Strains, Phase IV (KMG-IV): sequencing the most valuable type-strain genomes for metagenomic binning, comparative biology and taxonomic classification.</title>
        <authorList>
            <person name="Goeker M."/>
        </authorList>
    </citation>
    <scope>NUCLEOTIDE SEQUENCE [LARGE SCALE GENOMIC DNA]</scope>
    <source>
        <strain evidence="2 3">DSM 45934</strain>
    </source>
</reference>
<dbReference type="GO" id="GO:0006629">
    <property type="term" value="P:lipid metabolic process"/>
    <property type="evidence" value="ECO:0007669"/>
    <property type="project" value="InterPro"/>
</dbReference>
<dbReference type="GO" id="GO:0032259">
    <property type="term" value="P:methylation"/>
    <property type="evidence" value="ECO:0007669"/>
    <property type="project" value="UniProtKB-KW"/>
</dbReference>
<evidence type="ECO:0000313" key="2">
    <source>
        <dbReference type="EMBL" id="TCO54036.1"/>
    </source>
</evidence>
<proteinExistence type="predicted"/>
<dbReference type="InterPro" id="IPR013216">
    <property type="entry name" value="Methyltransf_11"/>
</dbReference>
<keyword evidence="2" id="KW-0808">Transferase</keyword>
<dbReference type="InterPro" id="IPR029063">
    <property type="entry name" value="SAM-dependent_MTases_sf"/>
</dbReference>
<dbReference type="Pfam" id="PF08241">
    <property type="entry name" value="Methyltransf_11"/>
    <property type="match status" value="1"/>
</dbReference>